<keyword evidence="2" id="KW-0238">DNA-binding</keyword>
<accession>A0A344L5Y6</accession>
<dbReference type="GO" id="GO:0045892">
    <property type="term" value="P:negative regulation of DNA-templated transcription"/>
    <property type="evidence" value="ECO:0007669"/>
    <property type="project" value="TreeGrafter"/>
</dbReference>
<dbReference type="GO" id="GO:0003700">
    <property type="term" value="F:DNA-binding transcription factor activity"/>
    <property type="evidence" value="ECO:0007669"/>
    <property type="project" value="InterPro"/>
</dbReference>
<gene>
    <name evidence="5" type="ORF">A4R43_13655</name>
</gene>
<evidence type="ECO:0000313" key="6">
    <source>
        <dbReference type="Proteomes" id="UP000250434"/>
    </source>
</evidence>
<dbReference type="InterPro" id="IPR050679">
    <property type="entry name" value="Bact_HTH_transcr_reg"/>
</dbReference>
<dbReference type="PROSITE" id="PS50949">
    <property type="entry name" value="HTH_GNTR"/>
    <property type="match status" value="1"/>
</dbReference>
<evidence type="ECO:0000313" key="5">
    <source>
        <dbReference type="EMBL" id="AXB43460.1"/>
    </source>
</evidence>
<dbReference type="SMART" id="SM00345">
    <property type="entry name" value="HTH_GNTR"/>
    <property type="match status" value="1"/>
</dbReference>
<organism evidence="5 6">
    <name type="scientific">Amycolatopsis albispora</name>
    <dbReference type="NCBI Taxonomy" id="1804986"/>
    <lineage>
        <taxon>Bacteria</taxon>
        <taxon>Bacillati</taxon>
        <taxon>Actinomycetota</taxon>
        <taxon>Actinomycetes</taxon>
        <taxon>Pseudonocardiales</taxon>
        <taxon>Pseudonocardiaceae</taxon>
        <taxon>Amycolatopsis</taxon>
    </lineage>
</organism>
<dbReference type="PANTHER" id="PTHR44846">
    <property type="entry name" value="MANNOSYL-D-GLYCERATE TRANSPORT/METABOLISM SYSTEM REPRESSOR MNGR-RELATED"/>
    <property type="match status" value="1"/>
</dbReference>
<keyword evidence="1" id="KW-0805">Transcription regulation</keyword>
<reference evidence="5 6" key="1">
    <citation type="submission" date="2016-04" db="EMBL/GenBank/DDBJ databases">
        <title>Complete genome sequence and analysis of deep-sea sediment isolate, Amycolatopsis sp. WP1.</title>
        <authorList>
            <person name="Wang H."/>
            <person name="Chen S."/>
            <person name="Wu Q."/>
        </authorList>
    </citation>
    <scope>NUCLEOTIDE SEQUENCE [LARGE SCALE GENOMIC DNA]</scope>
    <source>
        <strain evidence="5 6">WP1</strain>
    </source>
</reference>
<proteinExistence type="predicted"/>
<evidence type="ECO:0000256" key="1">
    <source>
        <dbReference type="ARBA" id="ARBA00023015"/>
    </source>
</evidence>
<dbReference type="SMART" id="SM00866">
    <property type="entry name" value="UTRA"/>
    <property type="match status" value="1"/>
</dbReference>
<evidence type="ECO:0000256" key="2">
    <source>
        <dbReference type="ARBA" id="ARBA00023125"/>
    </source>
</evidence>
<feature type="domain" description="HTH gntR-type" evidence="4">
    <location>
        <begin position="5"/>
        <end position="73"/>
    </location>
</feature>
<dbReference type="CDD" id="cd07377">
    <property type="entry name" value="WHTH_GntR"/>
    <property type="match status" value="1"/>
</dbReference>
<keyword evidence="6" id="KW-1185">Reference proteome</keyword>
<dbReference type="InterPro" id="IPR000524">
    <property type="entry name" value="Tscrpt_reg_HTH_GntR"/>
</dbReference>
<dbReference type="SUPFAM" id="SSF46785">
    <property type="entry name" value="Winged helix' DNA-binding domain"/>
    <property type="match status" value="1"/>
</dbReference>
<dbReference type="Gene3D" id="1.10.10.10">
    <property type="entry name" value="Winged helix-like DNA-binding domain superfamily/Winged helix DNA-binding domain"/>
    <property type="match status" value="1"/>
</dbReference>
<dbReference type="SUPFAM" id="SSF64288">
    <property type="entry name" value="Chorismate lyase-like"/>
    <property type="match status" value="1"/>
</dbReference>
<dbReference type="Pfam" id="PF00392">
    <property type="entry name" value="GntR"/>
    <property type="match status" value="1"/>
</dbReference>
<dbReference type="InterPro" id="IPR036388">
    <property type="entry name" value="WH-like_DNA-bd_sf"/>
</dbReference>
<dbReference type="Pfam" id="PF07702">
    <property type="entry name" value="UTRA"/>
    <property type="match status" value="1"/>
</dbReference>
<sequence length="243" mass="26418">MAETTPKYHQIAHGIRSRIVSGELPPGASVPSERQLAEEHRVARPTAAKALRLLQHQGYVESRHGSGTIVREDLPGARGHRFAPSRTLDVSFPAETGLVVLVAEEAVVPPHVADAFGTPAGHRGVRRQVLLSDTHGIPAELRTSWFGGEVAARAPDLLDTGLSPAAVDEYVTERAGPRPSFGRDLVRARMATADERERLQLPGTSAVLEEHFVVFDAEGSAFRFDESVFPAEVWKPLHPYPLP</sequence>
<evidence type="ECO:0000259" key="4">
    <source>
        <dbReference type="PROSITE" id="PS50949"/>
    </source>
</evidence>
<dbReference type="AlphaFoldDB" id="A0A344L5Y6"/>
<name>A0A344L5Y6_9PSEU</name>
<dbReference type="InterPro" id="IPR028978">
    <property type="entry name" value="Chorismate_lyase_/UTRA_dom_sf"/>
</dbReference>
<dbReference type="PANTHER" id="PTHR44846:SF17">
    <property type="entry name" value="GNTR-FAMILY TRANSCRIPTIONAL REGULATOR"/>
    <property type="match status" value="1"/>
</dbReference>
<dbReference type="RefSeq" id="WP_162788459.1">
    <property type="nucleotide sequence ID" value="NZ_CP015163.1"/>
</dbReference>
<keyword evidence="3" id="KW-0804">Transcription</keyword>
<evidence type="ECO:0000256" key="3">
    <source>
        <dbReference type="ARBA" id="ARBA00023163"/>
    </source>
</evidence>
<dbReference type="InterPro" id="IPR036390">
    <property type="entry name" value="WH_DNA-bd_sf"/>
</dbReference>
<dbReference type="Gene3D" id="3.40.1410.10">
    <property type="entry name" value="Chorismate lyase-like"/>
    <property type="match status" value="1"/>
</dbReference>
<dbReference type="InterPro" id="IPR011663">
    <property type="entry name" value="UTRA"/>
</dbReference>
<dbReference type="EMBL" id="CP015163">
    <property type="protein sequence ID" value="AXB43460.1"/>
    <property type="molecule type" value="Genomic_DNA"/>
</dbReference>
<dbReference type="KEGG" id="aab:A4R43_13655"/>
<dbReference type="PRINTS" id="PR00035">
    <property type="entry name" value="HTHGNTR"/>
</dbReference>
<protein>
    <recommendedName>
        <fullName evidence="4">HTH gntR-type domain-containing protein</fullName>
    </recommendedName>
</protein>
<dbReference type="Proteomes" id="UP000250434">
    <property type="component" value="Chromosome"/>
</dbReference>
<dbReference type="GO" id="GO:0003677">
    <property type="term" value="F:DNA binding"/>
    <property type="evidence" value="ECO:0007669"/>
    <property type="project" value="UniProtKB-KW"/>
</dbReference>